<dbReference type="SUPFAM" id="SSF51445">
    <property type="entry name" value="(Trans)glycosidases"/>
    <property type="match status" value="1"/>
</dbReference>
<dbReference type="PRINTS" id="PR00133">
    <property type="entry name" value="GLHYDRLASE3"/>
</dbReference>
<dbReference type="InterPro" id="IPR017853">
    <property type="entry name" value="GH"/>
</dbReference>
<keyword evidence="5" id="KW-0378">Hydrolase</keyword>
<dbReference type="eggNOG" id="COG1472">
    <property type="taxonomic scope" value="Bacteria"/>
</dbReference>
<dbReference type="Gene3D" id="2.60.40.10">
    <property type="entry name" value="Immunoglobulins"/>
    <property type="match status" value="1"/>
</dbReference>
<evidence type="ECO:0000313" key="9">
    <source>
        <dbReference type="Proteomes" id="UP000007394"/>
    </source>
</evidence>
<protein>
    <recommendedName>
        <fullName evidence="3">beta-glucosidase</fullName>
        <ecNumber evidence="3">3.2.1.21</ecNumber>
    </recommendedName>
</protein>
<accession>I0AMS5</accession>
<reference evidence="8 9" key="1">
    <citation type="journal article" date="2012" name="Front. Microbiol.">
        <title>Complete genome of Ignavibacterium album, a metabolically versatile, flagellated, facultative anaerobe from the phylum Chlorobi.</title>
        <authorList>
            <person name="Liu Z."/>
            <person name="Frigaard N.-U."/>
            <person name="Vogl K."/>
            <person name="Iino T."/>
            <person name="Ohkuma M."/>
            <person name="Overmann J."/>
            <person name="Bryant D.A."/>
        </authorList>
    </citation>
    <scope>NUCLEOTIDE SEQUENCE [LARGE SCALE GENOMIC DNA]</scope>
    <source>
        <strain evidence="9">DSM 19864 / JCM 16511 / NBRC 101810 / Mat9-16</strain>
    </source>
</reference>
<dbReference type="InterPro" id="IPR026891">
    <property type="entry name" value="Fn3-like"/>
</dbReference>
<dbReference type="KEGG" id="ial:IALB_2579"/>
<comment type="catalytic activity">
    <reaction evidence="1">
        <text>Hydrolysis of terminal, non-reducing beta-D-glucosyl residues with release of beta-D-glucose.</text>
        <dbReference type="EC" id="3.2.1.21"/>
    </reaction>
</comment>
<organism evidence="8 9">
    <name type="scientific">Ignavibacterium album (strain DSM 19864 / JCM 16511 / NBRC 101810 / Mat9-16)</name>
    <dbReference type="NCBI Taxonomy" id="945713"/>
    <lineage>
        <taxon>Bacteria</taxon>
        <taxon>Pseudomonadati</taxon>
        <taxon>Ignavibacteriota</taxon>
        <taxon>Ignavibacteria</taxon>
        <taxon>Ignavibacteriales</taxon>
        <taxon>Ignavibacteriaceae</taxon>
        <taxon>Ignavibacterium</taxon>
    </lineage>
</organism>
<dbReference type="EC" id="3.2.1.21" evidence="3"/>
<dbReference type="GO" id="GO:0009251">
    <property type="term" value="P:glucan catabolic process"/>
    <property type="evidence" value="ECO:0007669"/>
    <property type="project" value="TreeGrafter"/>
</dbReference>
<dbReference type="PANTHER" id="PTHR30620:SF16">
    <property type="entry name" value="LYSOSOMAL BETA GLUCOSIDASE"/>
    <property type="match status" value="1"/>
</dbReference>
<dbReference type="Pfam" id="PF14310">
    <property type="entry name" value="Fn3-like"/>
    <property type="match status" value="1"/>
</dbReference>
<dbReference type="OrthoDB" id="9758670at2"/>
<dbReference type="Gene3D" id="3.20.20.300">
    <property type="entry name" value="Glycoside hydrolase, family 3, N-terminal domain"/>
    <property type="match status" value="1"/>
</dbReference>
<dbReference type="InterPro" id="IPR051915">
    <property type="entry name" value="Cellulose_Degrad_GH3"/>
</dbReference>
<dbReference type="RefSeq" id="WP_014561424.1">
    <property type="nucleotide sequence ID" value="NC_017464.1"/>
</dbReference>
<dbReference type="STRING" id="945713.IALB_2579"/>
<dbReference type="GO" id="GO:0008422">
    <property type="term" value="F:beta-glucosidase activity"/>
    <property type="evidence" value="ECO:0007669"/>
    <property type="project" value="UniProtKB-EC"/>
</dbReference>
<dbReference type="InterPro" id="IPR013783">
    <property type="entry name" value="Ig-like_fold"/>
</dbReference>
<dbReference type="FunFam" id="2.60.40.10:FF:000495">
    <property type="entry name" value="Periplasmic beta-glucosidase"/>
    <property type="match status" value="1"/>
</dbReference>
<dbReference type="SUPFAM" id="SSF52279">
    <property type="entry name" value="Beta-D-glucan exohydrolase, C-terminal domain"/>
    <property type="match status" value="1"/>
</dbReference>
<dbReference type="InterPro" id="IPR036881">
    <property type="entry name" value="Glyco_hydro_3_C_sf"/>
</dbReference>
<gene>
    <name evidence="8" type="primary">bglX</name>
    <name evidence="8" type="ordered locus">IALB_2579</name>
</gene>
<dbReference type="PANTHER" id="PTHR30620">
    <property type="entry name" value="PERIPLASMIC BETA-GLUCOSIDASE-RELATED"/>
    <property type="match status" value="1"/>
</dbReference>
<keyword evidence="4" id="KW-0732">Signal</keyword>
<dbReference type="SMART" id="SM01217">
    <property type="entry name" value="Fn3_like"/>
    <property type="match status" value="1"/>
</dbReference>
<dbReference type="InterPro" id="IPR002772">
    <property type="entry name" value="Glyco_hydro_3_C"/>
</dbReference>
<feature type="domain" description="Fibronectin type III-like" evidence="7">
    <location>
        <begin position="670"/>
        <end position="739"/>
    </location>
</feature>
<dbReference type="Proteomes" id="UP000007394">
    <property type="component" value="Chromosome"/>
</dbReference>
<evidence type="ECO:0000256" key="1">
    <source>
        <dbReference type="ARBA" id="ARBA00000448"/>
    </source>
</evidence>
<comment type="similarity">
    <text evidence="2">Belongs to the glycosyl hydrolase 3 family.</text>
</comment>
<dbReference type="InterPro" id="IPR001764">
    <property type="entry name" value="Glyco_hydro_3_N"/>
</dbReference>
<proteinExistence type="inferred from homology"/>
<sequence length="745" mass="83746">MKLTTFLIFILTISFTTTEILSQKNNSDIEKRVRDLVSKMTLEEKVGQMTQVTLQAVSKKQGTKDQHHELDEAKLDEAILKYHVSSILNVYDVAHEAEYWHEVITKIQNIAQKTRLKIPVIYGIDAIHGATYTKDATLFPQALAVASTWNKDIAYTIGEITSIETRASGIPWNFYPVMDIGRQPLWPRLWETFGEDVFLASELGANYIKGAQGDDISKQDKLATCLKHYVGYSFPINGLDRTPAWISERMMREYFLPSFEAGILAGSPTIMVNSAEVDGIPGHANYHLLTEVLRDELKFKGFVVSDWEDIKRLYTRDRVASSPKEAVRLAVMAGVDMSMVPYDYSFYELLLELVKEGKVPMKRIDEAVSRILSVKFQLGLFENPFPNKELLKNIATEEHKQANLNAARESIILAKNDDDFLPLKKDKKVFVTGPTANKLSPLNGGWTITWQGNEETLYPKEKNTILEAIKSKVGESNVKFMEGCSFDADINSNEAYMEATNSDVIVLCLGEPAYCETPGNIYDLTLPKAQLDYAKKLIATGKPVVLVMVEGRPRVITEIVKEVKSVLVAFLPGMEGGNAIADVIFGDVNPSGKLPITYPKYPNGITLYDYKPIENFDSNRYDPLFPFGYGLSYTKFSYSNLKLSSDKIKVNDKLIVSVDVENVGKLKGKEVVQLYLTDLYGSVSRPNKQLKGFEKIELNPGEKKTVTFTIDKSHLSFIGIDNKRIVEPGEFIVLIGDLKKNFFVE</sequence>
<evidence type="ECO:0000313" key="8">
    <source>
        <dbReference type="EMBL" id="AFH50282.1"/>
    </source>
</evidence>
<evidence type="ECO:0000256" key="2">
    <source>
        <dbReference type="ARBA" id="ARBA00005336"/>
    </source>
</evidence>
<name>I0AMS5_IGNAJ</name>
<evidence type="ECO:0000259" key="7">
    <source>
        <dbReference type="SMART" id="SM01217"/>
    </source>
</evidence>
<keyword evidence="6 8" id="KW-0326">Glycosidase</keyword>
<dbReference type="HOGENOM" id="CLU_004542_5_1_10"/>
<dbReference type="AlphaFoldDB" id="I0AMS5"/>
<evidence type="ECO:0000256" key="4">
    <source>
        <dbReference type="ARBA" id="ARBA00022729"/>
    </source>
</evidence>
<dbReference type="PATRIC" id="fig|945713.3.peg.2592"/>
<dbReference type="Pfam" id="PF00933">
    <property type="entry name" value="Glyco_hydro_3"/>
    <property type="match status" value="1"/>
</dbReference>
<evidence type="ECO:0000256" key="5">
    <source>
        <dbReference type="ARBA" id="ARBA00022801"/>
    </source>
</evidence>
<dbReference type="FunFam" id="3.20.20.300:FF:000007">
    <property type="entry name" value="Lysosomal beta glucosidase"/>
    <property type="match status" value="1"/>
</dbReference>
<dbReference type="Gene3D" id="3.40.50.1700">
    <property type="entry name" value="Glycoside hydrolase family 3 C-terminal domain"/>
    <property type="match status" value="1"/>
</dbReference>
<dbReference type="Pfam" id="PF01915">
    <property type="entry name" value="Glyco_hydro_3_C"/>
    <property type="match status" value="1"/>
</dbReference>
<evidence type="ECO:0000256" key="3">
    <source>
        <dbReference type="ARBA" id="ARBA00012744"/>
    </source>
</evidence>
<dbReference type="EMBL" id="CP003418">
    <property type="protein sequence ID" value="AFH50282.1"/>
    <property type="molecule type" value="Genomic_DNA"/>
</dbReference>
<keyword evidence="9" id="KW-1185">Reference proteome</keyword>
<dbReference type="InterPro" id="IPR036962">
    <property type="entry name" value="Glyco_hydro_3_N_sf"/>
</dbReference>
<evidence type="ECO:0000256" key="6">
    <source>
        <dbReference type="ARBA" id="ARBA00023295"/>
    </source>
</evidence>